<dbReference type="Proteomes" id="UP001489897">
    <property type="component" value="Unassembled WGS sequence"/>
</dbReference>
<keyword evidence="2" id="KW-1185">Reference proteome</keyword>
<organism evidence="1 2">
    <name type="scientific">Paraburkholderia ferrariae</name>
    <dbReference type="NCBI Taxonomy" id="386056"/>
    <lineage>
        <taxon>Bacteria</taxon>
        <taxon>Pseudomonadati</taxon>
        <taxon>Pseudomonadota</taxon>
        <taxon>Betaproteobacteria</taxon>
        <taxon>Burkholderiales</taxon>
        <taxon>Burkholderiaceae</taxon>
        <taxon>Paraburkholderia</taxon>
    </lineage>
</organism>
<dbReference type="RefSeq" id="WP_141710580.1">
    <property type="nucleotide sequence ID" value="NZ_JAYMRV010000006.1"/>
</dbReference>
<sequence>MNAQRQTPYEIFSIGKFGAESALGIRLARSVADATIKATGISGMKIAHRARRLANELNKMN</sequence>
<comment type="caution">
    <text evidence="1">The sequence shown here is derived from an EMBL/GenBank/DDBJ whole genome shotgun (WGS) entry which is preliminary data.</text>
</comment>
<accession>A0ABU9RUD8</accession>
<proteinExistence type="predicted"/>
<evidence type="ECO:0000313" key="1">
    <source>
        <dbReference type="EMBL" id="MEM5423680.1"/>
    </source>
</evidence>
<dbReference type="EMBL" id="JAYMRV010000006">
    <property type="protein sequence ID" value="MEM5423680.1"/>
    <property type="molecule type" value="Genomic_DNA"/>
</dbReference>
<gene>
    <name evidence="1" type="ORF">VSR73_21750</name>
</gene>
<protein>
    <submittedName>
        <fullName evidence="1">Uncharacterized protein</fullName>
    </submittedName>
</protein>
<evidence type="ECO:0000313" key="2">
    <source>
        <dbReference type="Proteomes" id="UP001489897"/>
    </source>
</evidence>
<reference evidence="1 2" key="1">
    <citation type="submission" date="2024-01" db="EMBL/GenBank/DDBJ databases">
        <title>The diversity of rhizobia nodulating Mimosa spp. in eleven states of Brazil covering several biomes is determined by host plant, location, and edaphic factors.</title>
        <authorList>
            <person name="Rouws L."/>
            <person name="Barauna A."/>
            <person name="Beukes C."/>
            <person name="De Faria S.M."/>
            <person name="Gross E."/>
            <person name="Dos Reis Junior F.B."/>
            <person name="Simon M."/>
            <person name="Maluk M."/>
            <person name="Odee D.W."/>
            <person name="Kenicer G."/>
            <person name="Young J.P.W."/>
            <person name="Reis V.M."/>
            <person name="Zilli J."/>
            <person name="James E.K."/>
        </authorList>
    </citation>
    <scope>NUCLEOTIDE SEQUENCE [LARGE SCALE GENOMIC DNA]</scope>
    <source>
        <strain evidence="1 2">JPY167</strain>
    </source>
</reference>
<name>A0ABU9RUD8_9BURK</name>